<gene>
    <name evidence="2" type="ORF">GCM10009539_28700</name>
</gene>
<sequence>MSTTTSLWLSFSAGNVPAARLTGRFPAPAVDAITRLVDDVLARNPGGGELVVSRREDTVLIEVLSRHPGGADSPGTSADRGSFPVDGGTVTWIELPLP</sequence>
<dbReference type="EMBL" id="BAAAGX010000010">
    <property type="protein sequence ID" value="GAA0241562.1"/>
    <property type="molecule type" value="Genomic_DNA"/>
</dbReference>
<evidence type="ECO:0000256" key="1">
    <source>
        <dbReference type="SAM" id="MobiDB-lite"/>
    </source>
</evidence>
<organism evidence="2 3">
    <name type="scientific">Cryptosporangium japonicum</name>
    <dbReference type="NCBI Taxonomy" id="80872"/>
    <lineage>
        <taxon>Bacteria</taxon>
        <taxon>Bacillati</taxon>
        <taxon>Actinomycetota</taxon>
        <taxon>Actinomycetes</taxon>
        <taxon>Cryptosporangiales</taxon>
        <taxon>Cryptosporangiaceae</taxon>
        <taxon>Cryptosporangium</taxon>
    </lineage>
</organism>
<accession>A0ABP3DWC3</accession>
<evidence type="ECO:0000313" key="2">
    <source>
        <dbReference type="EMBL" id="GAA0241562.1"/>
    </source>
</evidence>
<feature type="region of interest" description="Disordered" evidence="1">
    <location>
        <begin position="66"/>
        <end position="85"/>
    </location>
</feature>
<proteinExistence type="predicted"/>
<protein>
    <submittedName>
        <fullName evidence="2">Uncharacterized protein</fullName>
    </submittedName>
</protein>
<comment type="caution">
    <text evidence="2">The sequence shown here is derived from an EMBL/GenBank/DDBJ whole genome shotgun (WGS) entry which is preliminary data.</text>
</comment>
<evidence type="ECO:0000313" key="3">
    <source>
        <dbReference type="Proteomes" id="UP001500967"/>
    </source>
</evidence>
<dbReference type="Proteomes" id="UP001500967">
    <property type="component" value="Unassembled WGS sequence"/>
</dbReference>
<reference evidence="3" key="1">
    <citation type="journal article" date="2019" name="Int. J. Syst. Evol. Microbiol.">
        <title>The Global Catalogue of Microorganisms (GCM) 10K type strain sequencing project: providing services to taxonomists for standard genome sequencing and annotation.</title>
        <authorList>
            <consortium name="The Broad Institute Genomics Platform"/>
            <consortium name="The Broad Institute Genome Sequencing Center for Infectious Disease"/>
            <person name="Wu L."/>
            <person name="Ma J."/>
        </authorList>
    </citation>
    <scope>NUCLEOTIDE SEQUENCE [LARGE SCALE GENOMIC DNA]</scope>
    <source>
        <strain evidence="3">JCM 10425</strain>
    </source>
</reference>
<keyword evidence="3" id="KW-1185">Reference proteome</keyword>
<dbReference type="RefSeq" id="WP_344649294.1">
    <property type="nucleotide sequence ID" value="NZ_BAAAGX010000010.1"/>
</dbReference>
<name>A0ABP3DWC3_9ACTN</name>